<keyword evidence="9 14" id="KW-0520">NAD</keyword>
<feature type="binding site" evidence="14">
    <location>
        <position position="263"/>
    </location>
    <ligand>
        <name>NAD(+)</name>
        <dbReference type="ChEBI" id="CHEBI:57540"/>
    </ligand>
</feature>
<dbReference type="PANTHER" id="PTHR22912:SF217">
    <property type="entry name" value="DIHYDROLIPOYL DEHYDROGENASE"/>
    <property type="match status" value="1"/>
</dbReference>
<feature type="binding site" evidence="14">
    <location>
        <begin position="309"/>
        <end position="312"/>
    </location>
    <ligand>
        <name>FAD</name>
        <dbReference type="ChEBI" id="CHEBI:57692"/>
    </ligand>
</feature>
<comment type="catalytic activity">
    <reaction evidence="12 16">
        <text>N(6)-[(R)-dihydrolipoyl]-L-lysyl-[protein] + NAD(+) = N(6)-[(R)-lipoyl]-L-lysyl-[protein] + NADH + H(+)</text>
        <dbReference type="Rhea" id="RHEA:15045"/>
        <dbReference type="Rhea" id="RHEA-COMP:10474"/>
        <dbReference type="Rhea" id="RHEA-COMP:10475"/>
        <dbReference type="ChEBI" id="CHEBI:15378"/>
        <dbReference type="ChEBI" id="CHEBI:57540"/>
        <dbReference type="ChEBI" id="CHEBI:57945"/>
        <dbReference type="ChEBI" id="CHEBI:83099"/>
        <dbReference type="ChEBI" id="CHEBI:83100"/>
        <dbReference type="EC" id="1.8.1.4"/>
    </reaction>
</comment>
<evidence type="ECO:0000256" key="8">
    <source>
        <dbReference type="ARBA" id="ARBA00023002"/>
    </source>
</evidence>
<feature type="domain" description="Pyridine nucleotide-disulphide oxidoreductase dimerisation" evidence="17">
    <location>
        <begin position="337"/>
        <end position="447"/>
    </location>
</feature>
<comment type="subcellular location">
    <subcellularLocation>
        <location evidence="1">Cytoplasm</location>
    </subcellularLocation>
</comment>
<dbReference type="InterPro" id="IPR023753">
    <property type="entry name" value="FAD/NAD-binding_dom"/>
</dbReference>
<dbReference type="PRINTS" id="PR00411">
    <property type="entry name" value="PNDRDTASEI"/>
</dbReference>
<evidence type="ECO:0000256" key="9">
    <source>
        <dbReference type="ARBA" id="ARBA00023027"/>
    </source>
</evidence>
<dbReference type="InterPro" id="IPR050151">
    <property type="entry name" value="Class-I_Pyr_Nuc-Dis_Oxidored"/>
</dbReference>
<gene>
    <name evidence="19" type="primary">lpdA</name>
    <name evidence="20" type="ORF">CH238_10560</name>
    <name evidence="19" type="ORF">CLOLEP_00201</name>
</gene>
<feature type="disulfide bond" description="Redox-active" evidence="15">
    <location>
        <begin position="42"/>
        <end position="47"/>
    </location>
</feature>
<keyword evidence="6 16" id="KW-0285">Flavoprotein</keyword>
<sequence>MRKQYDVAVIGGGPAGYVAAIKAAQLGGRAAVFEKSVLGGTCLNRGCIPTKCYLKTAELMEEIAGCAQRGIVLDAHPSVDLPKAVAHKNSVVKKLTDGVAGLLRSHKIDVYYGEAALATETTLTCGGETYGFDSVLLCGGSKPGVIPIPGAESKNVLDSDALLDLEALPRRLAIIGGGVIGCEMAAAFHGFGSQVTVIEAMDRLVPPMDEEISAQLKKSLEKKGIRVLTSQKVSAIQDQGTGSTVLCQDGTRVEADKILICVGRAADLDCLGALKDRIRLERGKVSVDEQMRTSIPNIYAPGDINGKHMLAHAAFKMGEAAACAAMGRPEACDLRYVPSCIYTSPEAAGVGLSEKAAREQYGRESILVGRYFFQSNGRALASGRGEGFVKVVVEKRYQELLGVHILGGDAAEMIAEAAALLHAEVPADEIADMIHAHPTYSEAFMEACAAALGRCIHLPAGQP</sequence>
<dbReference type="Proteomes" id="UP000003490">
    <property type="component" value="Unassembled WGS sequence"/>
</dbReference>
<feature type="domain" description="FAD/NAD(P)-binding" evidence="18">
    <location>
        <begin position="5"/>
        <end position="318"/>
    </location>
</feature>
<evidence type="ECO:0000259" key="18">
    <source>
        <dbReference type="Pfam" id="PF07992"/>
    </source>
</evidence>
<dbReference type="eggNOG" id="COG1249">
    <property type="taxonomic scope" value="Bacteria"/>
</dbReference>
<comment type="similarity">
    <text evidence="2 16">Belongs to the class-I pyridine nucleotide-disulfide oxidoreductase family.</text>
</comment>
<evidence type="ECO:0000256" key="7">
    <source>
        <dbReference type="ARBA" id="ARBA00022827"/>
    </source>
</evidence>
<dbReference type="GO" id="GO:0050660">
    <property type="term" value="F:flavin adenine dinucleotide binding"/>
    <property type="evidence" value="ECO:0007669"/>
    <property type="project" value="InterPro"/>
</dbReference>
<dbReference type="PROSITE" id="PS00076">
    <property type="entry name" value="PYRIDINE_REDOX_1"/>
    <property type="match status" value="1"/>
</dbReference>
<dbReference type="SUPFAM" id="SSF55424">
    <property type="entry name" value="FAD/NAD-linked reductases, dimerisation (C-terminal) domain"/>
    <property type="match status" value="1"/>
</dbReference>
<dbReference type="EC" id="1.8.1.4" evidence="3 16"/>
<dbReference type="InterPro" id="IPR001100">
    <property type="entry name" value="Pyr_nuc-diS_OxRdtase"/>
</dbReference>
<keyword evidence="22" id="KW-1185">Reference proteome</keyword>
<dbReference type="Pfam" id="PF07992">
    <property type="entry name" value="Pyr_redox_2"/>
    <property type="match status" value="1"/>
</dbReference>
<proteinExistence type="inferred from homology"/>
<evidence type="ECO:0000256" key="13">
    <source>
        <dbReference type="PIRSR" id="PIRSR000350-2"/>
    </source>
</evidence>
<evidence type="ECO:0000256" key="2">
    <source>
        <dbReference type="ARBA" id="ARBA00007532"/>
    </source>
</evidence>
<evidence type="ECO:0000256" key="11">
    <source>
        <dbReference type="ARBA" id="ARBA00023284"/>
    </source>
</evidence>
<dbReference type="Gene3D" id="3.30.390.30">
    <property type="match status" value="1"/>
</dbReference>
<dbReference type="Proteomes" id="UP000220611">
    <property type="component" value="Unassembled WGS sequence"/>
</dbReference>
<name>A7VNS5_9FIRM</name>
<dbReference type="FunFam" id="3.30.390.30:FF:000001">
    <property type="entry name" value="Dihydrolipoyl dehydrogenase"/>
    <property type="match status" value="1"/>
</dbReference>
<reference evidence="20 22" key="3">
    <citation type="submission" date="2017-07" db="EMBL/GenBank/DDBJ databases">
        <title>Prevalence of linear plasmids in Cutibacterium (Propionibacterium) acnes isolates obtained from prostatic tissue.</title>
        <authorList>
            <person name="Davidsson S."/>
            <person name="Carlsson J."/>
            <person name="Molling P."/>
            <person name="Andren O."/>
            <person name="Andersson S.-O."/>
            <person name="Brzuszkiewicz E."/>
            <person name="Poehlein A."/>
            <person name="Al-Zeer M."/>
            <person name="Brinkmann V."/>
            <person name="Scavenius C."/>
            <person name="Nazipi S."/>
            <person name="Soderquist B."/>
            <person name="Bruggemann H."/>
        </authorList>
    </citation>
    <scope>NUCLEOTIDE SEQUENCE [LARGE SCALE GENOMIC DNA]</scope>
    <source>
        <strain evidence="20 22">DSM 753</strain>
    </source>
</reference>
<dbReference type="EMBL" id="NOXF01000008">
    <property type="protein sequence ID" value="PEQ24066.1"/>
    <property type="molecule type" value="Genomic_DNA"/>
</dbReference>
<dbReference type="AlphaFoldDB" id="A7VNS5"/>
<comment type="cofactor">
    <cofactor evidence="14 16">
        <name>FAD</name>
        <dbReference type="ChEBI" id="CHEBI:57692"/>
    </cofactor>
    <text evidence="14 16">Binds 1 FAD per subunit.</text>
</comment>
<feature type="binding site" evidence="14">
    <location>
        <position position="303"/>
    </location>
    <ligand>
        <name>FAD</name>
        <dbReference type="ChEBI" id="CHEBI:57692"/>
    </ligand>
</feature>
<dbReference type="Gene3D" id="3.50.50.60">
    <property type="entry name" value="FAD/NAD(P)-binding domain"/>
    <property type="match status" value="2"/>
</dbReference>
<evidence type="ECO:0000313" key="21">
    <source>
        <dbReference type="Proteomes" id="UP000003490"/>
    </source>
</evidence>
<evidence type="ECO:0000256" key="4">
    <source>
        <dbReference type="ARBA" id="ARBA00016961"/>
    </source>
</evidence>
<evidence type="ECO:0000256" key="10">
    <source>
        <dbReference type="ARBA" id="ARBA00023157"/>
    </source>
</evidence>
<comment type="caution">
    <text evidence="19">The sequence shown here is derived from an EMBL/GenBank/DDBJ whole genome shotgun (WGS) entry which is preliminary data.</text>
</comment>
<keyword evidence="7 14" id="KW-0274">FAD</keyword>
<evidence type="ECO:0000256" key="5">
    <source>
        <dbReference type="ARBA" id="ARBA00022490"/>
    </source>
</evidence>
<dbReference type="InterPro" id="IPR012999">
    <property type="entry name" value="Pyr_OxRdtase_I_AS"/>
</dbReference>
<dbReference type="PRINTS" id="PR00368">
    <property type="entry name" value="FADPNR"/>
</dbReference>
<keyword evidence="10" id="KW-1015">Disulfide bond</keyword>
<dbReference type="Pfam" id="PF02852">
    <property type="entry name" value="Pyr_redox_dim"/>
    <property type="match status" value="1"/>
</dbReference>
<dbReference type="InterPro" id="IPR004099">
    <property type="entry name" value="Pyr_nucl-diS_OxRdtase_dimer"/>
</dbReference>
<evidence type="ECO:0000256" key="1">
    <source>
        <dbReference type="ARBA" id="ARBA00004496"/>
    </source>
</evidence>
<evidence type="ECO:0000313" key="19">
    <source>
        <dbReference type="EMBL" id="EDO62985.1"/>
    </source>
</evidence>
<feature type="active site" description="Proton acceptor" evidence="13">
    <location>
        <position position="437"/>
    </location>
</feature>
<protein>
    <recommendedName>
        <fullName evidence="4 16">Dihydrolipoyl dehydrogenase</fullName>
        <ecNumber evidence="3 16">1.8.1.4</ecNumber>
    </recommendedName>
</protein>
<dbReference type="GO" id="GO:0006103">
    <property type="term" value="P:2-oxoglutarate metabolic process"/>
    <property type="evidence" value="ECO:0007669"/>
    <property type="project" value="TreeGrafter"/>
</dbReference>
<feature type="binding site" evidence="14">
    <location>
        <position position="51"/>
    </location>
    <ligand>
        <name>FAD</name>
        <dbReference type="ChEBI" id="CHEBI:57692"/>
    </ligand>
</feature>
<dbReference type="InterPro" id="IPR016156">
    <property type="entry name" value="FAD/NAD-linked_Rdtase_dimer_sf"/>
</dbReference>
<dbReference type="GO" id="GO:0005737">
    <property type="term" value="C:cytoplasm"/>
    <property type="evidence" value="ECO:0007669"/>
    <property type="project" value="UniProtKB-SubCell"/>
</dbReference>
<evidence type="ECO:0000256" key="15">
    <source>
        <dbReference type="PIRSR" id="PIRSR000350-4"/>
    </source>
</evidence>
<evidence type="ECO:0000313" key="20">
    <source>
        <dbReference type="EMBL" id="PEQ24066.1"/>
    </source>
</evidence>
<evidence type="ECO:0000259" key="17">
    <source>
        <dbReference type="Pfam" id="PF02852"/>
    </source>
</evidence>
<keyword evidence="5" id="KW-0963">Cytoplasm</keyword>
<accession>A7VNS5</accession>
<dbReference type="InterPro" id="IPR006258">
    <property type="entry name" value="Lipoamide_DH"/>
</dbReference>
<evidence type="ECO:0000313" key="22">
    <source>
        <dbReference type="Proteomes" id="UP000220611"/>
    </source>
</evidence>
<dbReference type="PIRSF" id="PIRSF000350">
    <property type="entry name" value="Mercury_reductase_MerA"/>
    <property type="match status" value="1"/>
</dbReference>
<reference evidence="19 21" key="1">
    <citation type="submission" date="2007-08" db="EMBL/GenBank/DDBJ databases">
        <title>Draft genome sequence of Clostridium leptum (DSM 753).</title>
        <authorList>
            <person name="Sudarsanam P."/>
            <person name="Ley R."/>
            <person name="Guruge J."/>
            <person name="Turnbaugh P.J."/>
            <person name="Mahowald M."/>
            <person name="Liep D."/>
            <person name="Gordon J."/>
        </authorList>
    </citation>
    <scope>NUCLEOTIDE SEQUENCE [LARGE SCALE GENOMIC DNA]</scope>
    <source>
        <strain evidence="19 21">DSM 753</strain>
    </source>
</reference>
<keyword evidence="14" id="KW-0547">Nucleotide-binding</keyword>
<comment type="miscellaneous">
    <text evidence="16">The active site is a redox-active disulfide bond.</text>
</comment>
<keyword evidence="11 16" id="KW-0676">Redox-active center</keyword>
<dbReference type="SUPFAM" id="SSF51905">
    <property type="entry name" value="FAD/NAD(P)-binding domain"/>
    <property type="match status" value="1"/>
</dbReference>
<dbReference type="OrthoDB" id="9807946at2"/>
<evidence type="ECO:0000256" key="6">
    <source>
        <dbReference type="ARBA" id="ARBA00022630"/>
    </source>
</evidence>
<feature type="binding site" evidence="14">
    <location>
        <begin position="176"/>
        <end position="183"/>
    </location>
    <ligand>
        <name>NAD(+)</name>
        <dbReference type="ChEBI" id="CHEBI:57540"/>
    </ligand>
</feature>
<dbReference type="HOGENOM" id="CLU_016755_0_2_9"/>
<dbReference type="NCBIfam" id="TIGR01350">
    <property type="entry name" value="lipoamide_DH"/>
    <property type="match status" value="1"/>
</dbReference>
<keyword evidence="8 16" id="KW-0560">Oxidoreductase</keyword>
<evidence type="ECO:0000256" key="14">
    <source>
        <dbReference type="PIRSR" id="PIRSR000350-3"/>
    </source>
</evidence>
<dbReference type="PANTHER" id="PTHR22912">
    <property type="entry name" value="DISULFIDE OXIDOREDUCTASE"/>
    <property type="match status" value="1"/>
</dbReference>
<dbReference type="EMBL" id="ABCB02000009">
    <property type="protein sequence ID" value="EDO62985.1"/>
    <property type="molecule type" value="Genomic_DNA"/>
</dbReference>
<dbReference type="GO" id="GO:0004148">
    <property type="term" value="F:dihydrolipoyl dehydrogenase (NADH) activity"/>
    <property type="evidence" value="ECO:0007669"/>
    <property type="project" value="UniProtKB-EC"/>
</dbReference>
<evidence type="ECO:0000256" key="3">
    <source>
        <dbReference type="ARBA" id="ARBA00012608"/>
    </source>
</evidence>
<dbReference type="InterPro" id="IPR036188">
    <property type="entry name" value="FAD/NAD-bd_sf"/>
</dbReference>
<evidence type="ECO:0000256" key="12">
    <source>
        <dbReference type="ARBA" id="ARBA00049187"/>
    </source>
</evidence>
<feature type="binding site" evidence="14">
    <location>
        <position position="199"/>
    </location>
    <ligand>
        <name>NAD(+)</name>
        <dbReference type="ChEBI" id="CHEBI:57540"/>
    </ligand>
</feature>
<evidence type="ECO:0000256" key="16">
    <source>
        <dbReference type="RuleBase" id="RU003692"/>
    </source>
</evidence>
<reference evidence="19 21" key="2">
    <citation type="submission" date="2007-08" db="EMBL/GenBank/DDBJ databases">
        <authorList>
            <person name="Fulton L."/>
            <person name="Clifton S."/>
            <person name="Fulton B."/>
            <person name="Xu J."/>
            <person name="Minx P."/>
            <person name="Pepin K.H."/>
            <person name="Johnson M."/>
            <person name="Thiruvilangam P."/>
            <person name="Bhonagiri V."/>
            <person name="Nash W.E."/>
            <person name="Wang C."/>
            <person name="Mardis E.R."/>
            <person name="Wilson R.K."/>
        </authorList>
    </citation>
    <scope>NUCLEOTIDE SEQUENCE [LARGE SCALE GENOMIC DNA]</scope>
    <source>
        <strain evidence="19 21">DSM 753</strain>
    </source>
</reference>
<organism evidence="19 21">
    <name type="scientific">[Clostridium] leptum DSM 753</name>
    <dbReference type="NCBI Taxonomy" id="428125"/>
    <lineage>
        <taxon>Bacteria</taxon>
        <taxon>Bacillati</taxon>
        <taxon>Bacillota</taxon>
        <taxon>Clostridia</taxon>
        <taxon>Eubacteriales</taxon>
        <taxon>Oscillospiraceae</taxon>
        <taxon>Oscillospiraceae incertae sedis</taxon>
    </lineage>
</organism>